<evidence type="ECO:0000313" key="8">
    <source>
        <dbReference type="Proteomes" id="UP000183376"/>
    </source>
</evidence>
<keyword evidence="2" id="KW-0805">Transcription regulation</keyword>
<dbReference type="InterPro" id="IPR016032">
    <property type="entry name" value="Sig_transdc_resp-reg_C-effctor"/>
</dbReference>
<dbReference type="InterPro" id="IPR036388">
    <property type="entry name" value="WH-like_DNA-bd_sf"/>
</dbReference>
<feature type="domain" description="OmpR/PhoB-type" evidence="5">
    <location>
        <begin position="6"/>
        <end position="66"/>
    </location>
</feature>
<dbReference type="AlphaFoldDB" id="A0A1G9U6T9"/>
<dbReference type="GO" id="GO:0003677">
    <property type="term" value="F:DNA binding"/>
    <property type="evidence" value="ECO:0007669"/>
    <property type="project" value="UniProtKB-KW"/>
</dbReference>
<evidence type="ECO:0000256" key="4">
    <source>
        <dbReference type="ARBA" id="ARBA00023163"/>
    </source>
</evidence>
<dbReference type="Gene3D" id="1.25.40.10">
    <property type="entry name" value="Tetratricopeptide repeat domain"/>
    <property type="match status" value="1"/>
</dbReference>
<evidence type="ECO:0000259" key="6">
    <source>
        <dbReference type="Pfam" id="PF03704"/>
    </source>
</evidence>
<evidence type="ECO:0000256" key="3">
    <source>
        <dbReference type="ARBA" id="ARBA00023125"/>
    </source>
</evidence>
<sequence>MPLGGTKQRVLLAHLLLNVNKLVPFDQLVEVIWPSGEPPSAHANLQTYMWRLRRRLPEFPPDQGLITHPTGYSPAVAPGTVDARLFEELRAAATRARQDGSPQRALELAQRAEALWSGDPPEACPCCTACRPTGTSSARWRWGGGCGAPRPTAPRARSNPRRRCCPCGWRTT</sequence>
<comment type="similarity">
    <text evidence="1">Belongs to the AfsR/DnrI/RedD regulatory family.</text>
</comment>
<dbReference type="InterPro" id="IPR005158">
    <property type="entry name" value="BTAD"/>
</dbReference>
<dbReference type="Pfam" id="PF00486">
    <property type="entry name" value="Trans_reg_C"/>
    <property type="match status" value="1"/>
</dbReference>
<protein>
    <submittedName>
        <fullName evidence="7">Transcriptional activator domain-containing protein</fullName>
    </submittedName>
</protein>
<keyword evidence="4" id="KW-0804">Transcription</keyword>
<dbReference type="InterPro" id="IPR001867">
    <property type="entry name" value="OmpR/PhoB-type_DNA-bd"/>
</dbReference>
<dbReference type="PANTHER" id="PTHR35807:SF1">
    <property type="entry name" value="TRANSCRIPTIONAL REGULATOR REDD"/>
    <property type="match status" value="1"/>
</dbReference>
<dbReference type="eggNOG" id="COG3629">
    <property type="taxonomic scope" value="Bacteria"/>
</dbReference>
<gene>
    <name evidence="7" type="ORF">SAMN04489726_2203</name>
</gene>
<keyword evidence="8" id="KW-1185">Reference proteome</keyword>
<name>A0A1G9U6T9_ALLAB</name>
<feature type="domain" description="Bacterial transcriptional activator" evidence="6">
    <location>
        <begin position="81"/>
        <end position="134"/>
    </location>
</feature>
<dbReference type="RefSeq" id="WP_030432731.1">
    <property type="nucleotide sequence ID" value="NZ_JOEF01000031.1"/>
</dbReference>
<evidence type="ECO:0000256" key="1">
    <source>
        <dbReference type="ARBA" id="ARBA00005820"/>
    </source>
</evidence>
<reference evidence="7 8" key="1">
    <citation type="submission" date="2016-10" db="EMBL/GenBank/DDBJ databases">
        <authorList>
            <person name="de Groot N.N."/>
        </authorList>
    </citation>
    <scope>NUCLEOTIDE SEQUENCE [LARGE SCALE GENOMIC DNA]</scope>
    <source>
        <strain evidence="7 8">DSM 44149</strain>
    </source>
</reference>
<proteinExistence type="inferred from homology"/>
<dbReference type="InterPro" id="IPR011990">
    <property type="entry name" value="TPR-like_helical_dom_sf"/>
</dbReference>
<dbReference type="PANTHER" id="PTHR35807">
    <property type="entry name" value="TRANSCRIPTIONAL REGULATOR REDD-RELATED"/>
    <property type="match status" value="1"/>
</dbReference>
<dbReference type="SUPFAM" id="SSF46894">
    <property type="entry name" value="C-terminal effector domain of the bipartite response regulators"/>
    <property type="match status" value="1"/>
</dbReference>
<dbReference type="EMBL" id="LT629701">
    <property type="protein sequence ID" value="SDM55275.1"/>
    <property type="molecule type" value="Genomic_DNA"/>
</dbReference>
<dbReference type="SUPFAM" id="SSF48452">
    <property type="entry name" value="TPR-like"/>
    <property type="match status" value="1"/>
</dbReference>
<keyword evidence="3" id="KW-0238">DNA-binding</keyword>
<dbReference type="STRING" id="211114.SAMN04489726_2203"/>
<dbReference type="GO" id="GO:0006355">
    <property type="term" value="P:regulation of DNA-templated transcription"/>
    <property type="evidence" value="ECO:0007669"/>
    <property type="project" value="InterPro"/>
</dbReference>
<evidence type="ECO:0000313" key="7">
    <source>
        <dbReference type="EMBL" id="SDM55275.1"/>
    </source>
</evidence>
<dbReference type="GO" id="GO:0000160">
    <property type="term" value="P:phosphorelay signal transduction system"/>
    <property type="evidence" value="ECO:0007669"/>
    <property type="project" value="InterPro"/>
</dbReference>
<evidence type="ECO:0000256" key="2">
    <source>
        <dbReference type="ARBA" id="ARBA00023015"/>
    </source>
</evidence>
<dbReference type="Proteomes" id="UP000183376">
    <property type="component" value="Chromosome I"/>
</dbReference>
<dbReference type="InterPro" id="IPR051677">
    <property type="entry name" value="AfsR-DnrI-RedD_regulator"/>
</dbReference>
<organism evidence="7 8">
    <name type="scientific">Allokutzneria albata</name>
    <name type="common">Kibdelosporangium albatum</name>
    <dbReference type="NCBI Taxonomy" id="211114"/>
    <lineage>
        <taxon>Bacteria</taxon>
        <taxon>Bacillati</taxon>
        <taxon>Actinomycetota</taxon>
        <taxon>Actinomycetes</taxon>
        <taxon>Pseudonocardiales</taxon>
        <taxon>Pseudonocardiaceae</taxon>
        <taxon>Allokutzneria</taxon>
    </lineage>
</organism>
<accession>A0A1G9U6T9</accession>
<dbReference type="Pfam" id="PF03704">
    <property type="entry name" value="BTAD"/>
    <property type="match status" value="1"/>
</dbReference>
<dbReference type="Gene3D" id="1.10.10.10">
    <property type="entry name" value="Winged helix-like DNA-binding domain superfamily/Winged helix DNA-binding domain"/>
    <property type="match status" value="1"/>
</dbReference>
<evidence type="ECO:0000259" key="5">
    <source>
        <dbReference type="Pfam" id="PF00486"/>
    </source>
</evidence>